<dbReference type="PANTHER" id="PTHR43311">
    <property type="entry name" value="GLUTAMATE--TRNA LIGASE"/>
    <property type="match status" value="1"/>
</dbReference>
<dbReference type="Gene3D" id="1.10.10.350">
    <property type="match status" value="1"/>
</dbReference>
<comment type="catalytic activity">
    <reaction evidence="8">
        <text>tRNA(Glu) + L-glutamate + ATP = L-glutamyl-tRNA(Glu) + AMP + diphosphate</text>
        <dbReference type="Rhea" id="RHEA:23540"/>
        <dbReference type="Rhea" id="RHEA-COMP:9663"/>
        <dbReference type="Rhea" id="RHEA-COMP:9680"/>
        <dbReference type="ChEBI" id="CHEBI:29985"/>
        <dbReference type="ChEBI" id="CHEBI:30616"/>
        <dbReference type="ChEBI" id="CHEBI:33019"/>
        <dbReference type="ChEBI" id="CHEBI:78442"/>
        <dbReference type="ChEBI" id="CHEBI:78520"/>
        <dbReference type="ChEBI" id="CHEBI:456215"/>
        <dbReference type="EC" id="6.1.1.17"/>
    </reaction>
</comment>
<evidence type="ECO:0000313" key="11">
    <source>
        <dbReference type="EMBL" id="GEM85056.1"/>
    </source>
</evidence>
<evidence type="ECO:0000313" key="12">
    <source>
        <dbReference type="Proteomes" id="UP000321197"/>
    </source>
</evidence>
<keyword evidence="2 8" id="KW-0963">Cytoplasm</keyword>
<evidence type="ECO:0000259" key="10">
    <source>
        <dbReference type="Pfam" id="PF19269"/>
    </source>
</evidence>
<protein>
    <recommendedName>
        <fullName evidence="8">Glutamate--tRNA ligase</fullName>
        <ecNumber evidence="8">6.1.1.17</ecNumber>
    </recommendedName>
    <alternativeName>
        <fullName evidence="8">Glutamyl-tRNA synthetase</fullName>
        <shortName evidence="8">GluRS</shortName>
    </alternativeName>
</protein>
<dbReference type="InterPro" id="IPR045462">
    <property type="entry name" value="aa-tRNA-synth_I_cd-bd"/>
</dbReference>
<comment type="caution">
    <text evidence="11">The sequence shown here is derived from an EMBL/GenBank/DDBJ whole genome shotgun (WGS) entry which is preliminary data.</text>
</comment>
<keyword evidence="4 8" id="KW-0547">Nucleotide-binding</keyword>
<feature type="short sequence motif" description="'KMSKS' region" evidence="8">
    <location>
        <begin position="269"/>
        <end position="273"/>
    </location>
</feature>
<accession>A0A511R7X5</accession>
<dbReference type="InterPro" id="IPR020058">
    <property type="entry name" value="Glu/Gln-tRNA-synth_Ib_cat-dom"/>
</dbReference>
<dbReference type="InterPro" id="IPR001412">
    <property type="entry name" value="aa-tRNA-synth_I_CS"/>
</dbReference>
<sequence length="498" mass="56572">MVAQDPGFPLWAWGLKLSVMVVTRIAPSPTGDPHVGTAYQALFNYVFAKQHGGKFIVRLEDTDRTRYNPTSERRILEMLEWLRLSPDESPTKGGPNGPYVQSQRLHIYREHVQMLLEKGAAYRAFDTPEELAAAREAARQAGKQEQGYNRRYRDFPAEEAERRAAAGEPHVVRLKVPLEGKTVVHDLLRGPIEFENAALDDKVILKADGYPTYHLAAMVDDHLMGVTHVIRAEEWITSTPFHILILRAFGWEEPVWCHTPLLRNPDKSKLSKRKMDTSVDSYRAQGILPEALLNYLGTMAWSMPDGREIFSLQDMIEHFSLERISLGGPVFDLNKLKWMNGKYIREVLSLDDLAERVKPFLERAGLSYPSETYLKQVLEAMRARFETLQEFVDKSLYFFSEAYPIQEKALAKLREGAAFLPELKEQLAQLPNLLQDATEPLLKGFAEARGVKAAAVMQPLRAALTGSLETPGMFDLLTLLGKERVLKRLERAMELLQD</sequence>
<feature type="binding site" evidence="8">
    <location>
        <position position="272"/>
    </location>
    <ligand>
        <name>ATP</name>
        <dbReference type="ChEBI" id="CHEBI:30616"/>
    </ligand>
</feature>
<dbReference type="GO" id="GO:0006424">
    <property type="term" value="P:glutamyl-tRNA aminoacylation"/>
    <property type="evidence" value="ECO:0007669"/>
    <property type="project" value="UniProtKB-UniRule"/>
</dbReference>
<comment type="similarity">
    <text evidence="1 8">Belongs to the class-I aminoacyl-tRNA synthetase family. Glutamate--tRNA ligase type 1 subfamily.</text>
</comment>
<comment type="caution">
    <text evidence="8">Lacks conserved residue(s) required for the propagation of feature annotation.</text>
</comment>
<comment type="subunit">
    <text evidence="8">Monomer.</text>
</comment>
<feature type="short sequence motif" description="'HIGH' region" evidence="8">
    <location>
        <begin position="27"/>
        <end position="37"/>
    </location>
</feature>
<dbReference type="SUPFAM" id="SSF52374">
    <property type="entry name" value="Nucleotidylyl transferase"/>
    <property type="match status" value="1"/>
</dbReference>
<evidence type="ECO:0000256" key="3">
    <source>
        <dbReference type="ARBA" id="ARBA00022598"/>
    </source>
</evidence>
<dbReference type="InterPro" id="IPR000924">
    <property type="entry name" value="Glu/Gln-tRNA-synth"/>
</dbReference>
<reference evidence="11 12" key="1">
    <citation type="submission" date="2019-07" db="EMBL/GenBank/DDBJ databases">
        <title>Whole genome shotgun sequence of Meiothermus hypogaeus NBRC 106114.</title>
        <authorList>
            <person name="Hosoyama A."/>
            <person name="Uohara A."/>
            <person name="Ohji S."/>
            <person name="Ichikawa N."/>
        </authorList>
    </citation>
    <scope>NUCLEOTIDE SEQUENCE [LARGE SCALE GENOMIC DNA]</scope>
    <source>
        <strain evidence="11 12">NBRC 106114</strain>
    </source>
</reference>
<dbReference type="GO" id="GO:0005829">
    <property type="term" value="C:cytosol"/>
    <property type="evidence" value="ECO:0007669"/>
    <property type="project" value="TreeGrafter"/>
</dbReference>
<dbReference type="Proteomes" id="UP000321197">
    <property type="component" value="Unassembled WGS sequence"/>
</dbReference>
<evidence type="ECO:0000256" key="1">
    <source>
        <dbReference type="ARBA" id="ARBA00007894"/>
    </source>
</evidence>
<comment type="subcellular location">
    <subcellularLocation>
        <location evidence="8">Cytoplasm</location>
    </subcellularLocation>
</comment>
<dbReference type="AlphaFoldDB" id="A0A511R7X5"/>
<keyword evidence="6 8" id="KW-0648">Protein biosynthesis</keyword>
<dbReference type="GO" id="GO:0008270">
    <property type="term" value="F:zinc ion binding"/>
    <property type="evidence" value="ECO:0007669"/>
    <property type="project" value="InterPro"/>
</dbReference>
<dbReference type="EMBL" id="BJXL01000166">
    <property type="protein sequence ID" value="GEM85056.1"/>
    <property type="molecule type" value="Genomic_DNA"/>
</dbReference>
<dbReference type="SUPFAM" id="SSF48163">
    <property type="entry name" value="An anticodon-binding domain of class I aminoacyl-tRNA synthetases"/>
    <property type="match status" value="1"/>
</dbReference>
<evidence type="ECO:0000256" key="6">
    <source>
        <dbReference type="ARBA" id="ARBA00022917"/>
    </source>
</evidence>
<keyword evidence="5 8" id="KW-0067">ATP-binding</keyword>
<dbReference type="CDD" id="cd00808">
    <property type="entry name" value="GluRS_core"/>
    <property type="match status" value="1"/>
</dbReference>
<dbReference type="InterPro" id="IPR020751">
    <property type="entry name" value="aa-tRNA-synth_I_codon-bd_sub2"/>
</dbReference>
<feature type="domain" description="Glutamyl/glutaminyl-tRNA synthetase class Ib catalytic" evidence="9">
    <location>
        <begin position="21"/>
        <end position="338"/>
    </location>
</feature>
<dbReference type="Pfam" id="PF19269">
    <property type="entry name" value="Anticodon_2"/>
    <property type="match status" value="1"/>
</dbReference>
<evidence type="ECO:0000259" key="9">
    <source>
        <dbReference type="Pfam" id="PF00749"/>
    </source>
</evidence>
<keyword evidence="7 8" id="KW-0030">Aminoacyl-tRNA synthetase</keyword>
<feature type="domain" description="Aminoacyl-tRNA synthetase class I anticodon-binding" evidence="10">
    <location>
        <begin position="353"/>
        <end position="492"/>
    </location>
</feature>
<dbReference type="NCBIfam" id="TIGR00464">
    <property type="entry name" value="gltX_bact"/>
    <property type="match status" value="1"/>
</dbReference>
<gene>
    <name evidence="8 11" type="primary">gltX</name>
    <name evidence="11" type="ORF">MHY01S_32220</name>
</gene>
<dbReference type="GO" id="GO:0004818">
    <property type="term" value="F:glutamate-tRNA ligase activity"/>
    <property type="evidence" value="ECO:0007669"/>
    <property type="project" value="UniProtKB-UniRule"/>
</dbReference>
<dbReference type="InterPro" id="IPR049940">
    <property type="entry name" value="GluQ/Sye"/>
</dbReference>
<dbReference type="InterPro" id="IPR033910">
    <property type="entry name" value="GluRS_core"/>
</dbReference>
<organism evidence="11 12">
    <name type="scientific">Meiothermus hypogaeus NBRC 106114</name>
    <dbReference type="NCBI Taxonomy" id="1227553"/>
    <lineage>
        <taxon>Bacteria</taxon>
        <taxon>Thermotogati</taxon>
        <taxon>Deinococcota</taxon>
        <taxon>Deinococci</taxon>
        <taxon>Thermales</taxon>
        <taxon>Thermaceae</taxon>
        <taxon>Meiothermus</taxon>
    </lineage>
</organism>
<keyword evidence="3 8" id="KW-0436">Ligase</keyword>
<proteinExistence type="inferred from homology"/>
<evidence type="ECO:0000256" key="7">
    <source>
        <dbReference type="ARBA" id="ARBA00023146"/>
    </source>
</evidence>
<dbReference type="Pfam" id="PF00749">
    <property type="entry name" value="tRNA-synt_1c"/>
    <property type="match status" value="1"/>
</dbReference>
<evidence type="ECO:0000256" key="4">
    <source>
        <dbReference type="ARBA" id="ARBA00022741"/>
    </source>
</evidence>
<evidence type="ECO:0000256" key="2">
    <source>
        <dbReference type="ARBA" id="ARBA00022490"/>
    </source>
</evidence>
<dbReference type="EC" id="6.1.1.17" evidence="8"/>
<evidence type="ECO:0000256" key="5">
    <source>
        <dbReference type="ARBA" id="ARBA00022840"/>
    </source>
</evidence>
<dbReference type="GO" id="GO:0000049">
    <property type="term" value="F:tRNA binding"/>
    <property type="evidence" value="ECO:0007669"/>
    <property type="project" value="InterPro"/>
</dbReference>
<dbReference type="InterPro" id="IPR008925">
    <property type="entry name" value="aa_tRNA-synth_I_cd-bd_sf"/>
</dbReference>
<dbReference type="Gene3D" id="3.40.50.620">
    <property type="entry name" value="HUPs"/>
    <property type="match status" value="1"/>
</dbReference>
<dbReference type="Gene3D" id="1.10.8.70">
    <property type="entry name" value="Glutamate-tRNA synthetase, class I, anticodon-binding domain 1"/>
    <property type="match status" value="1"/>
</dbReference>
<dbReference type="InterPro" id="IPR014729">
    <property type="entry name" value="Rossmann-like_a/b/a_fold"/>
</dbReference>
<comment type="function">
    <text evidence="8">Catalyzes the attachment of glutamate to tRNA(Glu) in a two-step reaction: glutamate is first activated by ATP to form Glu-AMP and then transferred to the acceptor end of tRNA(Glu).</text>
</comment>
<dbReference type="PROSITE" id="PS00178">
    <property type="entry name" value="AA_TRNA_LIGASE_I"/>
    <property type="match status" value="1"/>
</dbReference>
<evidence type="ECO:0000256" key="8">
    <source>
        <dbReference type="HAMAP-Rule" id="MF_00022"/>
    </source>
</evidence>
<dbReference type="FunFam" id="3.40.50.620:FF:000045">
    <property type="entry name" value="Glutamate--tRNA ligase, mitochondrial"/>
    <property type="match status" value="1"/>
</dbReference>
<dbReference type="InterPro" id="IPR004527">
    <property type="entry name" value="Glu-tRNA-ligase_bac/mito"/>
</dbReference>
<dbReference type="GO" id="GO:0005524">
    <property type="term" value="F:ATP binding"/>
    <property type="evidence" value="ECO:0007669"/>
    <property type="project" value="UniProtKB-UniRule"/>
</dbReference>
<dbReference type="PRINTS" id="PR00987">
    <property type="entry name" value="TRNASYNTHGLU"/>
</dbReference>
<dbReference type="PANTHER" id="PTHR43311:SF2">
    <property type="entry name" value="GLUTAMATE--TRNA LIGASE, MITOCHONDRIAL-RELATED"/>
    <property type="match status" value="1"/>
</dbReference>
<dbReference type="InterPro" id="IPR020752">
    <property type="entry name" value="Glu-tRNA-synth_I_codon-bd_sub1"/>
</dbReference>
<name>A0A511R7X5_9DEIN</name>
<dbReference type="HAMAP" id="MF_00022">
    <property type="entry name" value="Glu_tRNA_synth_type1"/>
    <property type="match status" value="1"/>
</dbReference>